<feature type="domain" description="Amidohydrolase 3" evidence="1">
    <location>
        <begin position="51"/>
        <end position="490"/>
    </location>
</feature>
<dbReference type="PANTHER" id="PTHR11647:SF1">
    <property type="entry name" value="COLLAPSIN RESPONSE MEDIATOR PROTEIN"/>
    <property type="match status" value="1"/>
</dbReference>
<accession>A0A839DRL8</accession>
<dbReference type="InterPro" id="IPR050378">
    <property type="entry name" value="Metallo-dep_Hydrolases_sf"/>
</dbReference>
<dbReference type="GO" id="GO:0016811">
    <property type="term" value="F:hydrolase activity, acting on carbon-nitrogen (but not peptide) bonds, in linear amides"/>
    <property type="evidence" value="ECO:0007669"/>
    <property type="project" value="InterPro"/>
</dbReference>
<reference evidence="2 3" key="1">
    <citation type="submission" date="2020-07" db="EMBL/GenBank/DDBJ databases">
        <title>Sequencing the genomes of 1000 actinobacteria strains.</title>
        <authorList>
            <person name="Klenk H.-P."/>
        </authorList>
    </citation>
    <scope>NUCLEOTIDE SEQUENCE [LARGE SCALE GENOMIC DNA]</scope>
    <source>
        <strain evidence="2 3">DSM 45975</strain>
    </source>
</reference>
<dbReference type="EMBL" id="JACGWZ010000002">
    <property type="protein sequence ID" value="MBA8824632.1"/>
    <property type="molecule type" value="Genomic_DNA"/>
</dbReference>
<keyword evidence="3" id="KW-1185">Reference proteome</keyword>
<dbReference type="InterPro" id="IPR013108">
    <property type="entry name" value="Amidohydro_3"/>
</dbReference>
<dbReference type="AlphaFoldDB" id="A0A839DRL8"/>
<dbReference type="SUPFAM" id="SSF51556">
    <property type="entry name" value="Metallo-dependent hydrolases"/>
    <property type="match status" value="1"/>
</dbReference>
<dbReference type="Gene3D" id="2.30.40.10">
    <property type="entry name" value="Urease, subunit C, domain 1"/>
    <property type="match status" value="1"/>
</dbReference>
<dbReference type="InterPro" id="IPR023100">
    <property type="entry name" value="D-aminoacylase_insert_dom_sf"/>
</dbReference>
<dbReference type="Gene3D" id="3.20.20.140">
    <property type="entry name" value="Metal-dependent hydrolases"/>
    <property type="match status" value="1"/>
</dbReference>
<evidence type="ECO:0000313" key="3">
    <source>
        <dbReference type="Proteomes" id="UP000569329"/>
    </source>
</evidence>
<sequence>MNTPTMLLTGAHLADGTATPLRAADVLVEDGRITAVETPGTIPPDALPSRDLTGLVLAPGFIDVHSHADNAPLLTHDDTTKILQGVTTEVVGNCGFSLAPTSNDHAPSALTERLFPPLEFTWSGFADLLTTTDHAGYVTNHCPLVGHSTLRVAAMGMSEHTPDDQAERTMRAGLDEAMTAGAFGLSSGLIYPPALFARTEELSTLAEVLGGGGIYVTHMRDEGSALLDSITEALRIGAVAGRTHLSHLKAAGPGNWGTVPHALEKINAARADGHRIAQDVYPYTASSTVLTAALPAEFLAGDERTLLNRLTSSTGRDELAEAFAAGRPGWQHHGGGWDHVLVATTASHADEGRTLAHVAEERGVEPVDALIEILVREKLRASMVHFSMHEHDLEAALTDNHTMIGSDGLPPGTGGKPHPRLFGTFPRLLGRYSRDRGILDLPEAVRRMTALPAHEFRIPARGRIAPGYIADLVAFDPATITDVGDYQDPAHPPHGIPWVCQAGRTVVENGVHLGGRHGSRLIPAS</sequence>
<proteinExistence type="predicted"/>
<organism evidence="2 3">
    <name type="scientific">Halosaccharopolyspora lacisalsi</name>
    <dbReference type="NCBI Taxonomy" id="1000566"/>
    <lineage>
        <taxon>Bacteria</taxon>
        <taxon>Bacillati</taxon>
        <taxon>Actinomycetota</taxon>
        <taxon>Actinomycetes</taxon>
        <taxon>Pseudonocardiales</taxon>
        <taxon>Pseudonocardiaceae</taxon>
        <taxon>Halosaccharopolyspora</taxon>
    </lineage>
</organism>
<name>A0A839DRL8_9PSEU</name>
<protein>
    <submittedName>
        <fullName evidence="2">N-acyl-D-aspartate/D-glutamate deacylase</fullName>
    </submittedName>
</protein>
<evidence type="ECO:0000313" key="2">
    <source>
        <dbReference type="EMBL" id="MBA8824632.1"/>
    </source>
</evidence>
<dbReference type="GO" id="GO:0005829">
    <property type="term" value="C:cytosol"/>
    <property type="evidence" value="ECO:0007669"/>
    <property type="project" value="TreeGrafter"/>
</dbReference>
<dbReference type="InterPro" id="IPR011059">
    <property type="entry name" value="Metal-dep_hydrolase_composite"/>
</dbReference>
<dbReference type="InterPro" id="IPR032466">
    <property type="entry name" value="Metal_Hydrolase"/>
</dbReference>
<dbReference type="RefSeq" id="WP_328796014.1">
    <property type="nucleotide sequence ID" value="NZ_JACGWZ010000002.1"/>
</dbReference>
<dbReference type="Pfam" id="PF07969">
    <property type="entry name" value="Amidohydro_3"/>
    <property type="match status" value="1"/>
</dbReference>
<dbReference type="Proteomes" id="UP000569329">
    <property type="component" value="Unassembled WGS sequence"/>
</dbReference>
<comment type="caution">
    <text evidence="2">The sequence shown here is derived from an EMBL/GenBank/DDBJ whole genome shotgun (WGS) entry which is preliminary data.</text>
</comment>
<dbReference type="GO" id="GO:0016812">
    <property type="term" value="F:hydrolase activity, acting on carbon-nitrogen (but not peptide) bonds, in cyclic amides"/>
    <property type="evidence" value="ECO:0007669"/>
    <property type="project" value="TreeGrafter"/>
</dbReference>
<gene>
    <name evidence="2" type="ORF">FHX42_001979</name>
</gene>
<evidence type="ECO:0000259" key="1">
    <source>
        <dbReference type="Pfam" id="PF07969"/>
    </source>
</evidence>
<dbReference type="SUPFAM" id="SSF51338">
    <property type="entry name" value="Composite domain of metallo-dependent hydrolases"/>
    <property type="match status" value="1"/>
</dbReference>
<dbReference type="CDD" id="cd01297">
    <property type="entry name" value="D-aminoacylase"/>
    <property type="match status" value="1"/>
</dbReference>
<dbReference type="Gene3D" id="3.30.1490.130">
    <property type="entry name" value="D-aminoacylase. Domain 3"/>
    <property type="match status" value="1"/>
</dbReference>
<dbReference type="PANTHER" id="PTHR11647">
    <property type="entry name" value="HYDRANTOINASE/DIHYDROPYRIMIDINASE FAMILY MEMBER"/>
    <property type="match status" value="1"/>
</dbReference>